<reference evidence="6 7" key="1">
    <citation type="submission" date="2018-06" db="EMBL/GenBank/DDBJ databases">
        <authorList>
            <consortium name="Pathogen Informatics"/>
            <person name="Doyle S."/>
        </authorList>
    </citation>
    <scope>NUCLEOTIDE SEQUENCE [LARGE SCALE GENOMIC DNA]</scope>
    <source>
        <strain evidence="6 7">NCTC13149</strain>
    </source>
</reference>
<gene>
    <name evidence="6" type="ORF">NCTC13149_01698</name>
</gene>
<evidence type="ECO:0000313" key="7">
    <source>
        <dbReference type="Proteomes" id="UP000255517"/>
    </source>
</evidence>
<comment type="subcellular location">
    <subcellularLocation>
        <location evidence="1">Cell envelope</location>
    </subcellularLocation>
</comment>
<dbReference type="Pfam" id="PF25990">
    <property type="entry name" value="Beta-barrel_YknX"/>
    <property type="match status" value="1"/>
</dbReference>
<dbReference type="Gene3D" id="1.10.287.470">
    <property type="entry name" value="Helix hairpin bin"/>
    <property type="match status" value="1"/>
</dbReference>
<dbReference type="Proteomes" id="UP000255517">
    <property type="component" value="Unassembled WGS sequence"/>
</dbReference>
<feature type="region of interest" description="Disordered" evidence="4">
    <location>
        <begin position="644"/>
        <end position="667"/>
    </location>
</feature>
<feature type="region of interest" description="Disordered" evidence="4">
    <location>
        <begin position="268"/>
        <end position="292"/>
    </location>
</feature>
<name>A0A379C6W7_9FIRM</name>
<dbReference type="Gene3D" id="2.40.50.100">
    <property type="match status" value="1"/>
</dbReference>
<dbReference type="InterPro" id="IPR058636">
    <property type="entry name" value="Beta-barrel_YknX"/>
</dbReference>
<feature type="compositionally biased region" description="Basic and acidic residues" evidence="4">
    <location>
        <begin position="658"/>
        <end position="667"/>
    </location>
</feature>
<dbReference type="Gene3D" id="2.40.30.170">
    <property type="match status" value="1"/>
</dbReference>
<evidence type="ECO:0000313" key="6">
    <source>
        <dbReference type="EMBL" id="SUB57838.1"/>
    </source>
</evidence>
<sequence>MIKVKNFFRSIGKFLWAHKFLLIILVLALVFLMASMVKGMFLKKKGTEISSNQVIILKKGDVVNSINENGKVVSSTSTDIFAEKESPVSSINVKVGDEVKEGDIIATLDSSVIDEEIAKKKASARANNKTVGAGIAAAKKRLDEAVENRSNGTNAGIVAAKASVEQSLDAYKSAQKTYEDYKNSLEKQYNPEIIGEKNSRENLAYGEKSSQLKYNQLINDFSDNKKKSSENRVLAQDCNSRIDAIQSRIDDLTRKSTDIGIRMSDVQNDISDIGSKGQSNKQQGSDVNKNEAKKLEDDIISKRQELNSLTRYQEEIKIELSKLSDELASAKSQKEKYTSEADALDKEIDSQRKNLDQMSIDIEKAHDDLKSDADKSIKASQARDDQLKTYKLAMDTAENSYKAALVSLKSAQTSADNEISMLRDALNSANANSNNLDEVELKYLNEELEKTKIRALKDGTITKIDAKEGEVPKSAIARIETVNKLKIESLIKEYNVKDVKIGTKVIITSDALSDEEFEGRVSFINPTPEDLDPNSQSKDVNYKTEIDISKEDSEKLSPGMSLRVKYILSEEEDTYHVPTTAIFNRDGRDYVLALKKDGNNTYKIANVEVKKGLENDFETAIKGKDLKRDMKVLSNTQGYGEGQIINISEKAENEEENKENLENKNGE</sequence>
<dbReference type="GO" id="GO:0030313">
    <property type="term" value="C:cell envelope"/>
    <property type="evidence" value="ECO:0007669"/>
    <property type="project" value="UniProtKB-SubCell"/>
</dbReference>
<organism evidence="6 7">
    <name type="scientific">Peptoniphilus lacrimalis</name>
    <dbReference type="NCBI Taxonomy" id="33031"/>
    <lineage>
        <taxon>Bacteria</taxon>
        <taxon>Bacillati</taxon>
        <taxon>Bacillota</taxon>
        <taxon>Tissierellia</taxon>
        <taxon>Tissierellales</taxon>
        <taxon>Peptoniphilaceae</taxon>
        <taxon>Peptoniphilus</taxon>
    </lineage>
</organism>
<evidence type="ECO:0000256" key="4">
    <source>
        <dbReference type="SAM" id="MobiDB-lite"/>
    </source>
</evidence>
<dbReference type="STRING" id="1122949.GCA_000378725_01312"/>
<feature type="compositionally biased region" description="Polar residues" evidence="4">
    <location>
        <begin position="268"/>
        <end position="287"/>
    </location>
</feature>
<accession>A0A379C6W7</accession>
<dbReference type="Gene3D" id="2.40.420.20">
    <property type="match status" value="1"/>
</dbReference>
<feature type="coiled-coil region" evidence="3">
    <location>
        <begin position="292"/>
        <end position="368"/>
    </location>
</feature>
<dbReference type="PANTHER" id="PTHR32347:SF14">
    <property type="entry name" value="EFFLUX SYSTEM COMPONENT YKNX-RELATED"/>
    <property type="match status" value="1"/>
</dbReference>
<dbReference type="AlphaFoldDB" id="A0A379C6W7"/>
<protein>
    <submittedName>
        <fullName evidence="6">Macrolide transporter subunit MacA</fullName>
    </submittedName>
</protein>
<dbReference type="Gene3D" id="1.10.287.1490">
    <property type="match status" value="1"/>
</dbReference>
<dbReference type="RefSeq" id="WP_019035008.1">
    <property type="nucleotide sequence ID" value="NZ_UGSZ01000001.1"/>
</dbReference>
<feature type="domain" description="YknX-like beta-barrel" evidence="5">
    <location>
        <begin position="485"/>
        <end position="564"/>
    </location>
</feature>
<evidence type="ECO:0000256" key="1">
    <source>
        <dbReference type="ARBA" id="ARBA00004196"/>
    </source>
</evidence>
<dbReference type="EMBL" id="UGSZ01000001">
    <property type="protein sequence ID" value="SUB57838.1"/>
    <property type="molecule type" value="Genomic_DNA"/>
</dbReference>
<dbReference type="PANTHER" id="PTHR32347">
    <property type="entry name" value="EFFLUX SYSTEM COMPONENT YKNX-RELATED"/>
    <property type="match status" value="1"/>
</dbReference>
<proteinExistence type="predicted"/>
<evidence type="ECO:0000256" key="3">
    <source>
        <dbReference type="SAM" id="Coils"/>
    </source>
</evidence>
<dbReference type="OrthoDB" id="1695729at2"/>
<evidence type="ECO:0000259" key="5">
    <source>
        <dbReference type="Pfam" id="PF25990"/>
    </source>
</evidence>
<dbReference type="InterPro" id="IPR050465">
    <property type="entry name" value="UPF0194_transport"/>
</dbReference>
<keyword evidence="2 3" id="KW-0175">Coiled coil</keyword>
<evidence type="ECO:0000256" key="2">
    <source>
        <dbReference type="ARBA" id="ARBA00023054"/>
    </source>
</evidence>